<proteinExistence type="predicted"/>
<name>A0ACC2G265_DALPE</name>
<sequence length="106" mass="11622">MSLGCILTREERRMNQANTEHDLLTHIPAHLCHTGTVEVWFGCEGSLSPAGSCEHVTLVVPTRVRNGVCNLSSSLISPSNNLPGAAHGRLFETQRRPPLTLPWSRP</sequence>
<organism evidence="1 2">
    <name type="scientific">Dallia pectoralis</name>
    <name type="common">Alaska blackfish</name>
    <dbReference type="NCBI Taxonomy" id="75939"/>
    <lineage>
        <taxon>Eukaryota</taxon>
        <taxon>Metazoa</taxon>
        <taxon>Chordata</taxon>
        <taxon>Craniata</taxon>
        <taxon>Vertebrata</taxon>
        <taxon>Euteleostomi</taxon>
        <taxon>Actinopterygii</taxon>
        <taxon>Neopterygii</taxon>
        <taxon>Teleostei</taxon>
        <taxon>Protacanthopterygii</taxon>
        <taxon>Esociformes</taxon>
        <taxon>Umbridae</taxon>
        <taxon>Dallia</taxon>
    </lineage>
</organism>
<dbReference type="Proteomes" id="UP001157502">
    <property type="component" value="Chromosome 18"/>
</dbReference>
<keyword evidence="2" id="KW-1185">Reference proteome</keyword>
<evidence type="ECO:0000313" key="2">
    <source>
        <dbReference type="Proteomes" id="UP001157502"/>
    </source>
</evidence>
<gene>
    <name evidence="1" type="ORF">DPEC_G00214400</name>
</gene>
<protein>
    <submittedName>
        <fullName evidence="1">Uncharacterized protein</fullName>
    </submittedName>
</protein>
<reference evidence="1" key="1">
    <citation type="submission" date="2021-05" db="EMBL/GenBank/DDBJ databases">
        <authorList>
            <person name="Pan Q."/>
            <person name="Jouanno E."/>
            <person name="Zahm M."/>
            <person name="Klopp C."/>
            <person name="Cabau C."/>
            <person name="Louis A."/>
            <person name="Berthelot C."/>
            <person name="Parey E."/>
            <person name="Roest Crollius H."/>
            <person name="Montfort J."/>
            <person name="Robinson-Rechavi M."/>
            <person name="Bouchez O."/>
            <person name="Lampietro C."/>
            <person name="Lopez Roques C."/>
            <person name="Donnadieu C."/>
            <person name="Postlethwait J."/>
            <person name="Bobe J."/>
            <person name="Dillon D."/>
            <person name="Chandos A."/>
            <person name="von Hippel F."/>
            <person name="Guiguen Y."/>
        </authorList>
    </citation>
    <scope>NUCLEOTIDE SEQUENCE</scope>
    <source>
        <strain evidence="1">YG-Jan2019</strain>
    </source>
</reference>
<accession>A0ACC2G265</accession>
<comment type="caution">
    <text evidence="1">The sequence shown here is derived from an EMBL/GenBank/DDBJ whole genome shotgun (WGS) entry which is preliminary data.</text>
</comment>
<dbReference type="EMBL" id="CM055745">
    <property type="protein sequence ID" value="KAJ7997656.1"/>
    <property type="molecule type" value="Genomic_DNA"/>
</dbReference>
<evidence type="ECO:0000313" key="1">
    <source>
        <dbReference type="EMBL" id="KAJ7997656.1"/>
    </source>
</evidence>